<feature type="domain" description="VOC" evidence="1">
    <location>
        <begin position="4"/>
        <end position="125"/>
    </location>
</feature>
<dbReference type="InterPro" id="IPR037523">
    <property type="entry name" value="VOC_core"/>
</dbReference>
<dbReference type="Proteomes" id="UP000233343">
    <property type="component" value="Unassembled WGS sequence"/>
</dbReference>
<keyword evidence="2" id="KW-0560">Oxidoreductase</keyword>
<dbReference type="GO" id="GO:0051213">
    <property type="term" value="F:dioxygenase activity"/>
    <property type="evidence" value="ECO:0007669"/>
    <property type="project" value="UniProtKB-KW"/>
</dbReference>
<dbReference type="PROSITE" id="PS51819">
    <property type="entry name" value="VOC"/>
    <property type="match status" value="1"/>
</dbReference>
<dbReference type="SUPFAM" id="SSF54593">
    <property type="entry name" value="Glyoxalase/Bleomycin resistance protein/Dihydroxybiphenyl dioxygenase"/>
    <property type="match status" value="1"/>
</dbReference>
<sequence>MLVNGFYPVILTEKLEKTANFYEMNFGFKPIFKSDWYVSLKMKENTVPYELAIIDSTHETIPSNYRKVVQGLILNFEVDHVDDEYKRLIHSEKLPIIQDMKDEDFGQRHFITSDPNGILIDVIQIIPPDETYRSQFNEKIWSEK</sequence>
<keyword evidence="3" id="KW-1185">Reference proteome</keyword>
<reference evidence="2 3" key="1">
    <citation type="journal article" date="2010" name="Int. J. Syst. Evol. Microbiol.">
        <title>Bacillus horneckiae sp. nov., isolated from a spacecraft-assembly clean room.</title>
        <authorList>
            <person name="Vaishampayan P."/>
            <person name="Probst A."/>
            <person name="Krishnamurthi S."/>
            <person name="Ghosh S."/>
            <person name="Osman S."/>
            <person name="McDowall A."/>
            <person name="Ruckmani A."/>
            <person name="Mayilraj S."/>
            <person name="Venkateswaran K."/>
        </authorList>
    </citation>
    <scope>NUCLEOTIDE SEQUENCE [LARGE SCALE GENOMIC DNA]</scope>
    <source>
        <strain evidence="3">1PO1SC</strain>
    </source>
</reference>
<dbReference type="AlphaFoldDB" id="A0A2N0ZJB7"/>
<dbReference type="RefSeq" id="WP_066192596.1">
    <property type="nucleotide sequence ID" value="NZ_JARMMB010000020.1"/>
</dbReference>
<protein>
    <submittedName>
        <fullName evidence="2">Glyoxalase/bleomycin resistance/extradiol dioxygenase family protein</fullName>
    </submittedName>
</protein>
<accession>A0A2N0ZJB7</accession>
<evidence type="ECO:0000259" key="1">
    <source>
        <dbReference type="PROSITE" id="PS51819"/>
    </source>
</evidence>
<dbReference type="Gene3D" id="3.30.720.120">
    <property type="match status" value="1"/>
</dbReference>
<proteinExistence type="predicted"/>
<dbReference type="InterPro" id="IPR004360">
    <property type="entry name" value="Glyas_Fos-R_dOase_dom"/>
</dbReference>
<dbReference type="Gene3D" id="3.30.720.110">
    <property type="match status" value="1"/>
</dbReference>
<gene>
    <name evidence="2" type="ORF">CWS20_06830</name>
</gene>
<keyword evidence="2" id="KW-0223">Dioxygenase</keyword>
<comment type="caution">
    <text evidence="2">The sequence shown here is derived from an EMBL/GenBank/DDBJ whole genome shotgun (WGS) entry which is preliminary data.</text>
</comment>
<evidence type="ECO:0000313" key="3">
    <source>
        <dbReference type="Proteomes" id="UP000233343"/>
    </source>
</evidence>
<evidence type="ECO:0000313" key="2">
    <source>
        <dbReference type="EMBL" id="PKG29581.1"/>
    </source>
</evidence>
<dbReference type="EMBL" id="PISD01000013">
    <property type="protein sequence ID" value="PKG29581.1"/>
    <property type="molecule type" value="Genomic_DNA"/>
</dbReference>
<dbReference type="InterPro" id="IPR029068">
    <property type="entry name" value="Glyas_Bleomycin-R_OHBP_Dase"/>
</dbReference>
<dbReference type="Pfam" id="PF00903">
    <property type="entry name" value="Glyoxalase"/>
    <property type="match status" value="1"/>
</dbReference>
<name>A0A2N0ZJB7_9BACI</name>
<organism evidence="2 3">
    <name type="scientific">Cytobacillus horneckiae</name>
    <dbReference type="NCBI Taxonomy" id="549687"/>
    <lineage>
        <taxon>Bacteria</taxon>
        <taxon>Bacillati</taxon>
        <taxon>Bacillota</taxon>
        <taxon>Bacilli</taxon>
        <taxon>Bacillales</taxon>
        <taxon>Bacillaceae</taxon>
        <taxon>Cytobacillus</taxon>
    </lineage>
</organism>